<dbReference type="GO" id="GO:0043546">
    <property type="term" value="F:molybdopterin cofactor binding"/>
    <property type="evidence" value="ECO:0007669"/>
    <property type="project" value="InterPro"/>
</dbReference>
<gene>
    <name evidence="4" type="ORF">SCFA_3100005</name>
</gene>
<dbReference type="InterPro" id="IPR009010">
    <property type="entry name" value="Asp_de-COase-like_dom_sf"/>
</dbReference>
<evidence type="ECO:0000256" key="1">
    <source>
        <dbReference type="ARBA" id="ARBA00023004"/>
    </source>
</evidence>
<sequence>MIEPVGQSKNCVMIMAELANRLGYGHLYAQSEKEIIENAFAGNPGLLEALQNSPDGVKLPPAERYYKKYETGMLRKDCRPGFPTPSGKLEITSSLMARHGYDALPVYSEPVEGPLQNPDLYREFPLVMNTGARIQSTFRSQHLNVPGLLKLQDKPYVLINPADAAERGIMDGDRVAVSTRRGSVCFYARVTEDVLPGQVEVNMGGGNPTQAEAWRRANVNELTDFENRDPVSGFPVFKALLCQVKKAGEEDSSAKN</sequence>
<keyword evidence="1" id="KW-0408">Iron</keyword>
<dbReference type="SUPFAM" id="SSF53706">
    <property type="entry name" value="Formate dehydrogenase/DMSO reductase, domains 1-3"/>
    <property type="match status" value="1"/>
</dbReference>
<dbReference type="GO" id="GO:0051536">
    <property type="term" value="F:iron-sulfur cluster binding"/>
    <property type="evidence" value="ECO:0007669"/>
    <property type="project" value="UniProtKB-KW"/>
</dbReference>
<dbReference type="GO" id="GO:0016491">
    <property type="term" value="F:oxidoreductase activity"/>
    <property type="evidence" value="ECO:0007669"/>
    <property type="project" value="InterPro"/>
</dbReference>
<dbReference type="InterPro" id="IPR006657">
    <property type="entry name" value="MoPterin_dinucl-bd_dom"/>
</dbReference>
<organism evidence="4">
    <name type="scientific">anaerobic digester metagenome</name>
    <dbReference type="NCBI Taxonomy" id="1263854"/>
    <lineage>
        <taxon>unclassified sequences</taxon>
        <taxon>metagenomes</taxon>
        <taxon>ecological metagenomes</taxon>
    </lineage>
</organism>
<reference evidence="4" key="1">
    <citation type="submission" date="2019-03" db="EMBL/GenBank/DDBJ databases">
        <authorList>
            <person name="Hao L."/>
        </authorList>
    </citation>
    <scope>NUCLEOTIDE SEQUENCE</scope>
</reference>
<proteinExistence type="predicted"/>
<feature type="domain" description="Molybdopterin dinucleotide-binding" evidence="3">
    <location>
        <begin position="127"/>
        <end position="239"/>
    </location>
</feature>
<dbReference type="EMBL" id="CAADRN010000236">
    <property type="protein sequence ID" value="VFU15743.1"/>
    <property type="molecule type" value="Genomic_DNA"/>
</dbReference>
<name>A0A485M1U8_9ZZZZ</name>
<dbReference type="GO" id="GO:0018818">
    <property type="term" value="F:acetylene hydratase activity"/>
    <property type="evidence" value="ECO:0007669"/>
    <property type="project" value="UniProtKB-EC"/>
</dbReference>
<evidence type="ECO:0000259" key="3">
    <source>
        <dbReference type="Pfam" id="PF01568"/>
    </source>
</evidence>
<protein>
    <submittedName>
        <fullName evidence="4">Acetylene hydratase</fullName>
        <ecNumber evidence="4">4.2.1.112</ecNumber>
    </submittedName>
</protein>
<dbReference type="Gene3D" id="3.30.2070.10">
    <property type="entry name" value="Formate dehydrogenase/DMSO reductase"/>
    <property type="match status" value="1"/>
</dbReference>
<dbReference type="PANTHER" id="PTHR43742">
    <property type="entry name" value="TRIMETHYLAMINE-N-OXIDE REDUCTASE"/>
    <property type="match status" value="1"/>
</dbReference>
<dbReference type="InterPro" id="IPR037949">
    <property type="entry name" value="MopB_CT_Acetylene-hydratase"/>
</dbReference>
<dbReference type="Gene3D" id="3.40.50.740">
    <property type="match status" value="1"/>
</dbReference>
<dbReference type="InterPro" id="IPR050612">
    <property type="entry name" value="Prok_Mopterin_Oxidored"/>
</dbReference>
<keyword evidence="2" id="KW-0479">Metal-binding</keyword>
<dbReference type="CDD" id="cd02781">
    <property type="entry name" value="MopB_CT_Acetylene-hydratase"/>
    <property type="match status" value="1"/>
</dbReference>
<keyword evidence="2" id="KW-0411">Iron-sulfur</keyword>
<dbReference type="SUPFAM" id="SSF50692">
    <property type="entry name" value="ADC-like"/>
    <property type="match status" value="1"/>
</dbReference>
<dbReference type="AlphaFoldDB" id="A0A485M1U8"/>
<keyword evidence="4" id="KW-0456">Lyase</keyword>
<accession>A0A485M1U8</accession>
<dbReference type="EC" id="4.2.1.112" evidence="4"/>
<evidence type="ECO:0000313" key="4">
    <source>
        <dbReference type="EMBL" id="VFU15743.1"/>
    </source>
</evidence>
<dbReference type="PANTHER" id="PTHR43742:SF6">
    <property type="entry name" value="OXIDOREDUCTASE YYAE-RELATED"/>
    <property type="match status" value="1"/>
</dbReference>
<dbReference type="Pfam" id="PF01568">
    <property type="entry name" value="Molydop_binding"/>
    <property type="match status" value="1"/>
</dbReference>
<dbReference type="Gene3D" id="3.40.228.10">
    <property type="entry name" value="Dimethylsulfoxide Reductase, domain 2"/>
    <property type="match status" value="1"/>
</dbReference>
<evidence type="ECO:0000256" key="2">
    <source>
        <dbReference type="ARBA" id="ARBA00023014"/>
    </source>
</evidence>
<dbReference type="Gene3D" id="2.40.40.20">
    <property type="match status" value="1"/>
</dbReference>